<feature type="transmembrane region" description="Helical" evidence="1">
    <location>
        <begin position="93"/>
        <end position="119"/>
    </location>
</feature>
<keyword evidence="2" id="KW-0378">Hydrolase</keyword>
<dbReference type="PANTHER" id="PTHR40031:SF1">
    <property type="entry name" value="MEMBRANE-BOUND METAL-DEPENDENT HYDROLASE"/>
    <property type="match status" value="1"/>
</dbReference>
<evidence type="ECO:0000313" key="2">
    <source>
        <dbReference type="EMBL" id="HAN27891.1"/>
    </source>
</evidence>
<dbReference type="InterPro" id="IPR053170">
    <property type="entry name" value="Transcription_regulator"/>
</dbReference>
<gene>
    <name evidence="2" type="ORF">DCP75_09265</name>
</gene>
<sequence>MDPLTQGALGAALPQAVANRRQIVTAGLLGFLSGMAPDLDVLIRSGEDPLLFLEYHRQFTHSLFFIPLGGLICALVLHRLIGRRGGLSPGQSYLFCVLGYATHGLLDACTTYGTLLLWPFSDQRFAWNTISIIDPLFTLPVLVLIAYAALRRRPALARVALVWVLVYQGLGVWQREQAEAHGWKLAESRGHVPLRLEAKPSFANILVWKIVYETDSHFHVDAVRTWPSVVDYPGGSIARLDVARDLPWLQDDSQQRADVERFRWFSNGYVALDPAVPGRIIDVRYSMLPNEINSLWSIEVRPQATADDHVSYRMHRSGGREQASELWRMLLGETASAAPTERGGSGLEYGVGGD</sequence>
<dbReference type="STRING" id="1121937.GCA_000423125_01430"/>
<organism evidence="2 3">
    <name type="scientific">Haliea salexigens</name>
    <dbReference type="NCBI Taxonomy" id="287487"/>
    <lineage>
        <taxon>Bacteria</taxon>
        <taxon>Pseudomonadati</taxon>
        <taxon>Pseudomonadota</taxon>
        <taxon>Gammaproteobacteria</taxon>
        <taxon>Cellvibrionales</taxon>
        <taxon>Halieaceae</taxon>
        <taxon>Haliea</taxon>
    </lineage>
</organism>
<protein>
    <submittedName>
        <fullName evidence="2">Metal-dependent hydrolase</fullName>
    </submittedName>
</protein>
<dbReference type="Pfam" id="PF04307">
    <property type="entry name" value="YdjM"/>
    <property type="match status" value="1"/>
</dbReference>
<keyword evidence="1" id="KW-1133">Transmembrane helix</keyword>
<evidence type="ECO:0000313" key="3">
    <source>
        <dbReference type="Proteomes" id="UP000259273"/>
    </source>
</evidence>
<reference evidence="2 3" key="1">
    <citation type="journal article" date="2018" name="Nat. Biotechnol.">
        <title>A standardized bacterial taxonomy based on genome phylogeny substantially revises the tree of life.</title>
        <authorList>
            <person name="Parks D.H."/>
            <person name="Chuvochina M."/>
            <person name="Waite D.W."/>
            <person name="Rinke C."/>
            <person name="Skarshewski A."/>
            <person name="Chaumeil P.A."/>
            <person name="Hugenholtz P."/>
        </authorList>
    </citation>
    <scope>NUCLEOTIDE SEQUENCE [LARGE SCALE GENOMIC DNA]</scope>
    <source>
        <strain evidence="2">UBA9158</strain>
    </source>
</reference>
<name>A0A3C1KMQ0_9GAMM</name>
<feature type="transmembrane region" description="Helical" evidence="1">
    <location>
        <begin position="125"/>
        <end position="148"/>
    </location>
</feature>
<dbReference type="PANTHER" id="PTHR40031">
    <property type="entry name" value="HYPOTHETICAL MEMBRANE SPANNING PROTEIN"/>
    <property type="match status" value="1"/>
</dbReference>
<feature type="transmembrane region" description="Helical" evidence="1">
    <location>
        <begin position="59"/>
        <end position="81"/>
    </location>
</feature>
<keyword evidence="1" id="KW-0812">Transmembrane</keyword>
<dbReference type="Proteomes" id="UP000259273">
    <property type="component" value="Unassembled WGS sequence"/>
</dbReference>
<keyword evidence="1" id="KW-0472">Membrane</keyword>
<dbReference type="InterPro" id="IPR007404">
    <property type="entry name" value="YdjM-like"/>
</dbReference>
<dbReference type="AlphaFoldDB" id="A0A3C1KMQ0"/>
<evidence type="ECO:0000256" key="1">
    <source>
        <dbReference type="SAM" id="Phobius"/>
    </source>
</evidence>
<dbReference type="GO" id="GO:0016787">
    <property type="term" value="F:hydrolase activity"/>
    <property type="evidence" value="ECO:0007669"/>
    <property type="project" value="UniProtKB-KW"/>
</dbReference>
<comment type="caution">
    <text evidence="2">The sequence shown here is derived from an EMBL/GenBank/DDBJ whole genome shotgun (WGS) entry which is preliminary data.</text>
</comment>
<accession>A0A3C1KMQ0</accession>
<dbReference type="EMBL" id="DMND01000129">
    <property type="protein sequence ID" value="HAN27891.1"/>
    <property type="molecule type" value="Genomic_DNA"/>
</dbReference>
<proteinExistence type="predicted"/>